<evidence type="ECO:0000256" key="1">
    <source>
        <dbReference type="ARBA" id="ARBA00008874"/>
    </source>
</evidence>
<keyword evidence="7" id="KW-0418">Kinase</keyword>
<evidence type="ECO:0000256" key="2">
    <source>
        <dbReference type="ARBA" id="ARBA00022741"/>
    </source>
</evidence>
<gene>
    <name evidence="7" type="ORF">TcWFU_009035</name>
</gene>
<reference evidence="7 8" key="1">
    <citation type="journal article" date="2022" name="Front. Cell. Infect. Microbiol.">
        <title>The Genomes of Two Strains of Taenia crassiceps the Animal Model for the Study of Human Cysticercosis.</title>
        <authorList>
            <person name="Bobes R.J."/>
            <person name="Estrada K."/>
            <person name="Rios-Valencia D.G."/>
            <person name="Calderon-Gallegos A."/>
            <person name="de la Torre P."/>
            <person name="Carrero J.C."/>
            <person name="Sanchez-Flores A."/>
            <person name="Laclette J.P."/>
        </authorList>
    </citation>
    <scope>NUCLEOTIDE SEQUENCE [LARGE SCALE GENOMIC DNA]</scope>
    <source>
        <strain evidence="7">WFUcys</strain>
    </source>
</reference>
<feature type="compositionally biased region" description="Low complexity" evidence="4">
    <location>
        <begin position="872"/>
        <end position="883"/>
    </location>
</feature>
<dbReference type="InterPro" id="IPR000719">
    <property type="entry name" value="Prot_kinase_dom"/>
</dbReference>
<dbReference type="SMART" id="SM00220">
    <property type="entry name" value="S_TKc"/>
    <property type="match status" value="1"/>
</dbReference>
<proteinExistence type="inferred from homology"/>
<dbReference type="GO" id="GO:0016301">
    <property type="term" value="F:kinase activity"/>
    <property type="evidence" value="ECO:0007669"/>
    <property type="project" value="UniProtKB-KW"/>
</dbReference>
<dbReference type="PROSITE" id="PS50219">
    <property type="entry name" value="CNH"/>
    <property type="match status" value="1"/>
</dbReference>
<dbReference type="Proteomes" id="UP001651158">
    <property type="component" value="Unassembled WGS sequence"/>
</dbReference>
<keyword evidence="8" id="KW-1185">Reference proteome</keyword>
<evidence type="ECO:0000259" key="5">
    <source>
        <dbReference type="PROSITE" id="PS50011"/>
    </source>
</evidence>
<feature type="compositionally biased region" description="Low complexity" evidence="4">
    <location>
        <begin position="758"/>
        <end position="771"/>
    </location>
</feature>
<feature type="region of interest" description="Disordered" evidence="4">
    <location>
        <begin position="710"/>
        <end position="777"/>
    </location>
</feature>
<evidence type="ECO:0000256" key="4">
    <source>
        <dbReference type="SAM" id="MobiDB-lite"/>
    </source>
</evidence>
<sequence length="1627" mass="176097">MQDIYTNTRKPVDEDCIAFLSRETLRGIAYMHSQGKIHRDIKGANILLCNDGAVKIADFGVAAQITHTIQRRNSLIGTPYWMAPEVVAVERKGGYDEKCDIWAVGITAIEYAELQPPMFDLNPLKALRILSMKNYKPPTLRNKAKWSNKFHGFLKFALTKNEKKRPTASLMLTHEFVTQPQLSQAMTLRLLQQNRNPDPISFVQPQASAGVSAAAPPSVVSPNVQPYQVAACLQVPRSPSGLAVKRPAPANALATNGSAAKEFATPKVSHMPSEGVNIKTPATRFPFSSAGLEAARGGVYPRFPVRGKRLEDVRIMDELATPLPAYAANAPTANPAPKPPPPSSISPTASATSFSSASTSPCSTISSSTSSSGSHSSGSSSAVCEDTEEDDEEGEEEDGEVEEEEEEKQISPESDTFASLEKGRLSSLGLSMITNTIPDPEATPQPVRSTVCVPRVNAGCNGSAAKSVVAPEKENKVGVTVRGMTPEGGYGSESRERTLTTSDFAAADLDLDVADEQLLAADGVLTLGKCSSRRMDSIGGGDRISEFGFRMHGNPLEEEEEEDDEELDFDYIDPEAGFISHPGARPAAEGSSAGTGAVQHESRASEENEDQRSRRRPRRGKSDTKMALKQQRRSPRRQASESTELSAAIASTKSEKVSVQNDFFPEKTGAELADMLRQLKFAQKFAWLAGEPSAAPLGLSSFNPGSVPTLHHATSSPDTVHHFLGRSGGSGLLVPPLDADAESPVRQPPSPQPRPKTSAPAMPSGGPSPLSVRPAPLTLSPPVAYSPFAFSSGIQSVADLAETNIAEIGTLTTAASADFSAPISNGNAAEQQHPKPIRSTSSISSGTNSQPHLPGHRSADVPSGALTVSATSRSSPQPSQPLDDQQRCPSSTDNSASSSFPKPPLSPSADSLTRLFTQHQAFTSPCFSAQSFLRNDVPSTSYSLGSRHRQVVEQERAQTRILTSHNSGLRRVVEEGEGRFEIPSGAAPLADQEAEDDDFRMKGEEAVVKTKQKQEQEQVQIHMSEIDAEKMKLPTHRSSTHPCRSRSFPSLYCAYQRIAVPSSSTCPNFLHIFCNAQPQRRRHPRKTASAPSVTEENSVNVENNDVTLVESLKAVATEPVIKKAAMITAEQHRIYPPAYLSPQPSRMLRRLRQSHISNNKVRPTSVSVSSIDHDLQKLSRTGAGACSSYGAPPWTRQSTTDLPPTPQVHMGACFMLVFEGCPLTINSTASWINPANNGQILLFGSTEGIYFLSLKDLADRSLELLSSRYCHWLAVVQNTMVSVSGNPPHLYTHNLTTLMKMKASGHSMNAKLNRISNLFPKRFSPSNKVSKTKGCLRASLVRSPFTGARYLCAAFSHEILVMEWVNTLSTFIETKRVPVPNMPQSLTTFDLLVQQDLRFPLACLGVYRHHSRRGLAGERYRLHLVDLNSPTTPTIPLPSEPVPTLCHALSPSTTTSTEPKKLTKTRSDAADPAPAPAFDAITASSVGKIAGDFGRDNSVFLETDRLTVVSVIQLLKNTVLVCFPDCAKLLGFSGRLRKKLRQPNTITFDGLQIQSVVGLRDSLLVFHPHGFLGKSFAGELTQEIYDDKHTYRVLGHDRNIVVESRPVGGSLNNSNIYLLAGHTDNSS</sequence>
<evidence type="ECO:0000313" key="7">
    <source>
        <dbReference type="EMBL" id="KAL5112857.1"/>
    </source>
</evidence>
<dbReference type="SMART" id="SM00036">
    <property type="entry name" value="CNH"/>
    <property type="match status" value="1"/>
</dbReference>
<dbReference type="PROSITE" id="PS50011">
    <property type="entry name" value="PROTEIN_KINASE_DOM"/>
    <property type="match status" value="1"/>
</dbReference>
<feature type="compositionally biased region" description="Low complexity" evidence="4">
    <location>
        <begin position="839"/>
        <end position="849"/>
    </location>
</feature>
<keyword evidence="7" id="KW-0808">Transferase</keyword>
<dbReference type="EMBL" id="JAKROA010000001">
    <property type="protein sequence ID" value="KAL5112857.1"/>
    <property type="molecule type" value="Genomic_DNA"/>
</dbReference>
<feature type="domain" description="Protein kinase" evidence="5">
    <location>
        <begin position="1"/>
        <end position="177"/>
    </location>
</feature>
<feature type="compositionally biased region" description="Low complexity" evidence="4">
    <location>
        <begin position="345"/>
        <end position="382"/>
    </location>
</feature>
<feature type="region of interest" description="Disordered" evidence="4">
    <location>
        <begin position="575"/>
        <end position="658"/>
    </location>
</feature>
<name>A0ABR4QSZ3_9CEST</name>
<feature type="compositionally biased region" description="Acidic residues" evidence="4">
    <location>
        <begin position="385"/>
        <end position="407"/>
    </location>
</feature>
<dbReference type="Pfam" id="PF00780">
    <property type="entry name" value="CNH"/>
    <property type="match status" value="1"/>
</dbReference>
<dbReference type="Pfam" id="PF00069">
    <property type="entry name" value="Pkinase"/>
    <property type="match status" value="1"/>
</dbReference>
<keyword evidence="2" id="KW-0547">Nucleotide-binding</keyword>
<keyword evidence="3" id="KW-0067">ATP-binding</keyword>
<dbReference type="InterPro" id="IPR001180">
    <property type="entry name" value="CNH_dom"/>
</dbReference>
<protein>
    <submittedName>
        <fullName evidence="7">Mitogen-activated protein kinase kinase kinase kinase 5</fullName>
    </submittedName>
</protein>
<dbReference type="Gene3D" id="1.10.510.10">
    <property type="entry name" value="Transferase(Phosphotransferase) domain 1"/>
    <property type="match status" value="1"/>
</dbReference>
<dbReference type="PANTHER" id="PTHR48012">
    <property type="entry name" value="STERILE20-LIKE KINASE, ISOFORM B-RELATED"/>
    <property type="match status" value="1"/>
</dbReference>
<feature type="region of interest" description="Disordered" evidence="4">
    <location>
        <begin position="822"/>
        <end position="910"/>
    </location>
</feature>
<feature type="compositionally biased region" description="Basic and acidic residues" evidence="4">
    <location>
        <begin position="1458"/>
        <end position="1469"/>
    </location>
</feature>
<feature type="region of interest" description="Disordered" evidence="4">
    <location>
        <begin position="327"/>
        <end position="420"/>
    </location>
</feature>
<dbReference type="InterPro" id="IPR050629">
    <property type="entry name" value="STE20/SPS1-PAK"/>
</dbReference>
<evidence type="ECO:0000313" key="8">
    <source>
        <dbReference type="Proteomes" id="UP001651158"/>
    </source>
</evidence>
<feature type="region of interest" description="Disordered" evidence="4">
    <location>
        <begin position="1450"/>
        <end position="1474"/>
    </location>
</feature>
<feature type="domain" description="CNH" evidence="6">
    <location>
        <begin position="1222"/>
        <end position="1599"/>
    </location>
</feature>
<dbReference type="SUPFAM" id="SSF56112">
    <property type="entry name" value="Protein kinase-like (PK-like)"/>
    <property type="match status" value="1"/>
</dbReference>
<organism evidence="7 8">
    <name type="scientific">Taenia crassiceps</name>
    <dbReference type="NCBI Taxonomy" id="6207"/>
    <lineage>
        <taxon>Eukaryota</taxon>
        <taxon>Metazoa</taxon>
        <taxon>Spiralia</taxon>
        <taxon>Lophotrochozoa</taxon>
        <taxon>Platyhelminthes</taxon>
        <taxon>Cestoda</taxon>
        <taxon>Eucestoda</taxon>
        <taxon>Cyclophyllidea</taxon>
        <taxon>Taeniidae</taxon>
        <taxon>Taenia</taxon>
    </lineage>
</organism>
<accession>A0ABR4QSZ3</accession>
<feature type="region of interest" description="Disordered" evidence="4">
    <location>
        <begin position="1078"/>
        <end position="1098"/>
    </location>
</feature>
<comment type="caution">
    <text evidence="7">The sequence shown here is derived from an EMBL/GenBank/DDBJ whole genome shotgun (WGS) entry which is preliminary data.</text>
</comment>
<dbReference type="InterPro" id="IPR011009">
    <property type="entry name" value="Kinase-like_dom_sf"/>
</dbReference>
<comment type="similarity">
    <text evidence="1">Belongs to the protein kinase superfamily. STE Ser/Thr protein kinase family. STE20 subfamily.</text>
</comment>
<feature type="compositionally biased region" description="Basic and acidic residues" evidence="4">
    <location>
        <begin position="600"/>
        <end position="612"/>
    </location>
</feature>
<dbReference type="PANTHER" id="PTHR48012:SF18">
    <property type="entry name" value="HAPPYHOUR, ISOFORM A"/>
    <property type="match status" value="1"/>
</dbReference>
<feature type="compositionally biased region" description="Polar residues" evidence="4">
    <location>
        <begin position="640"/>
        <end position="658"/>
    </location>
</feature>
<evidence type="ECO:0000259" key="6">
    <source>
        <dbReference type="PROSITE" id="PS50219"/>
    </source>
</evidence>
<evidence type="ECO:0000256" key="3">
    <source>
        <dbReference type="ARBA" id="ARBA00022840"/>
    </source>
</evidence>
<feature type="compositionally biased region" description="Pro residues" evidence="4">
    <location>
        <begin position="334"/>
        <end position="344"/>
    </location>
</feature>